<dbReference type="GO" id="GO:0005829">
    <property type="term" value="C:cytosol"/>
    <property type="evidence" value="ECO:0007669"/>
    <property type="project" value="TreeGrafter"/>
</dbReference>
<keyword evidence="3" id="KW-1185">Reference proteome</keyword>
<evidence type="ECO:0000313" key="3">
    <source>
        <dbReference type="Proteomes" id="UP000575241"/>
    </source>
</evidence>
<organism evidence="2 3">
    <name type="scientific">Sphingomonas kyeonggiensis</name>
    <dbReference type="NCBI Taxonomy" id="1268553"/>
    <lineage>
        <taxon>Bacteria</taxon>
        <taxon>Pseudomonadati</taxon>
        <taxon>Pseudomonadota</taxon>
        <taxon>Alphaproteobacteria</taxon>
        <taxon>Sphingomonadales</taxon>
        <taxon>Sphingomonadaceae</taxon>
        <taxon>Sphingomonas</taxon>
    </lineage>
</organism>
<accession>A0A7W7NTV2</accession>
<dbReference type="InterPro" id="IPR007138">
    <property type="entry name" value="ABM_dom"/>
</dbReference>
<evidence type="ECO:0000313" key="2">
    <source>
        <dbReference type="EMBL" id="MBB4841293.1"/>
    </source>
</evidence>
<feature type="domain" description="ABM" evidence="1">
    <location>
        <begin position="5"/>
        <end position="98"/>
    </location>
</feature>
<reference evidence="2 3" key="1">
    <citation type="submission" date="2020-08" db="EMBL/GenBank/DDBJ databases">
        <title>Functional genomics of gut bacteria from endangered species of beetles.</title>
        <authorList>
            <person name="Carlos-Shanley C."/>
        </authorList>
    </citation>
    <scope>NUCLEOTIDE SEQUENCE [LARGE SCALE GENOMIC DNA]</scope>
    <source>
        <strain evidence="2 3">S00224</strain>
    </source>
</reference>
<proteinExistence type="predicted"/>
<dbReference type="GO" id="GO:0004497">
    <property type="term" value="F:monooxygenase activity"/>
    <property type="evidence" value="ECO:0007669"/>
    <property type="project" value="UniProtKB-KW"/>
</dbReference>
<name>A0A7W7NTV2_9SPHN</name>
<dbReference type="RefSeq" id="WP_184170822.1">
    <property type="nucleotide sequence ID" value="NZ_JACHLN010000005.1"/>
</dbReference>
<dbReference type="Pfam" id="PF03992">
    <property type="entry name" value="ABM"/>
    <property type="match status" value="1"/>
</dbReference>
<dbReference type="SUPFAM" id="SSF54909">
    <property type="entry name" value="Dimeric alpha+beta barrel"/>
    <property type="match status" value="1"/>
</dbReference>
<dbReference type="AlphaFoldDB" id="A0A7W7NTV2"/>
<protein>
    <submittedName>
        <fullName evidence="2">Quinol monooxygenase YgiN</fullName>
    </submittedName>
</protein>
<dbReference type="Gene3D" id="3.30.70.100">
    <property type="match status" value="1"/>
</dbReference>
<dbReference type="PANTHER" id="PTHR33336:SF3">
    <property type="entry name" value="ABM DOMAIN-CONTAINING PROTEIN"/>
    <property type="match status" value="1"/>
</dbReference>
<evidence type="ECO:0000259" key="1">
    <source>
        <dbReference type="PROSITE" id="PS51725"/>
    </source>
</evidence>
<dbReference type="Proteomes" id="UP000575241">
    <property type="component" value="Unassembled WGS sequence"/>
</dbReference>
<keyword evidence="2" id="KW-0560">Oxidoreductase</keyword>
<sequence length="98" mass="10699">MTGHVKTVAVLTARPGKAEALRALLGGLIEPSRAEPGNLRYDLWCDPAAPGRFVLDELYIDHAAIDAHRSTPHFQHYLAHIADLADRSAWTMDAVDVA</sequence>
<gene>
    <name evidence="2" type="ORF">HNP52_004395</name>
</gene>
<dbReference type="InterPro" id="IPR011008">
    <property type="entry name" value="Dimeric_a/b-barrel"/>
</dbReference>
<comment type="caution">
    <text evidence="2">The sequence shown here is derived from an EMBL/GenBank/DDBJ whole genome shotgun (WGS) entry which is preliminary data.</text>
</comment>
<dbReference type="PROSITE" id="PS51725">
    <property type="entry name" value="ABM"/>
    <property type="match status" value="1"/>
</dbReference>
<dbReference type="EMBL" id="JACHLN010000005">
    <property type="protein sequence ID" value="MBB4841293.1"/>
    <property type="molecule type" value="Genomic_DNA"/>
</dbReference>
<keyword evidence="2" id="KW-0503">Monooxygenase</keyword>
<dbReference type="PANTHER" id="PTHR33336">
    <property type="entry name" value="QUINOL MONOOXYGENASE YGIN-RELATED"/>
    <property type="match status" value="1"/>
</dbReference>
<dbReference type="InterPro" id="IPR050744">
    <property type="entry name" value="AI-2_Isomerase_LsrG"/>
</dbReference>